<dbReference type="Pfam" id="PF00403">
    <property type="entry name" value="HMA"/>
    <property type="match status" value="1"/>
</dbReference>
<dbReference type="InterPro" id="IPR023299">
    <property type="entry name" value="ATPase_P-typ_cyto_dom_N"/>
</dbReference>
<evidence type="ECO:0000256" key="2">
    <source>
        <dbReference type="ARBA" id="ARBA00012517"/>
    </source>
</evidence>
<dbReference type="SUPFAM" id="SSF55008">
    <property type="entry name" value="HMA, heavy metal-associated domain"/>
    <property type="match status" value="1"/>
</dbReference>
<feature type="transmembrane region" description="Helical" evidence="11">
    <location>
        <begin position="763"/>
        <end position="787"/>
    </location>
</feature>
<feature type="domain" description="HMA" evidence="12">
    <location>
        <begin position="1"/>
        <end position="58"/>
    </location>
</feature>
<evidence type="ECO:0000256" key="7">
    <source>
        <dbReference type="ARBA" id="ARBA00022840"/>
    </source>
</evidence>
<evidence type="ECO:0000256" key="11">
    <source>
        <dbReference type="RuleBase" id="RU362081"/>
    </source>
</evidence>
<dbReference type="Gene3D" id="3.30.70.100">
    <property type="match status" value="1"/>
</dbReference>
<dbReference type="PRINTS" id="PR00119">
    <property type="entry name" value="CATATPASE"/>
</dbReference>
<dbReference type="Gene3D" id="2.70.150.10">
    <property type="entry name" value="Calcium-transporting ATPase, cytoplasmic transduction domain A"/>
    <property type="match status" value="1"/>
</dbReference>
<evidence type="ECO:0000256" key="6">
    <source>
        <dbReference type="ARBA" id="ARBA00022741"/>
    </source>
</evidence>
<dbReference type="GO" id="GO:0005524">
    <property type="term" value="F:ATP binding"/>
    <property type="evidence" value="ECO:0007669"/>
    <property type="project" value="UniProtKB-UniRule"/>
</dbReference>
<proteinExistence type="inferred from homology"/>
<evidence type="ECO:0000256" key="9">
    <source>
        <dbReference type="ARBA" id="ARBA00022989"/>
    </source>
</evidence>
<keyword evidence="4 11" id="KW-0812">Transmembrane</keyword>
<evidence type="ECO:0000256" key="5">
    <source>
        <dbReference type="ARBA" id="ARBA00022723"/>
    </source>
</evidence>
<dbReference type="CDD" id="cd02094">
    <property type="entry name" value="P-type_ATPase_Cu-like"/>
    <property type="match status" value="1"/>
</dbReference>
<evidence type="ECO:0000256" key="8">
    <source>
        <dbReference type="ARBA" id="ARBA00022967"/>
    </source>
</evidence>
<dbReference type="GO" id="GO:0140581">
    <property type="term" value="F:P-type monovalent copper transporter activity"/>
    <property type="evidence" value="ECO:0007669"/>
    <property type="project" value="UniProtKB-EC"/>
</dbReference>
<dbReference type="EMBL" id="GIBP01000538">
    <property type="protein sequence ID" value="NDV29507.1"/>
    <property type="molecule type" value="Transcribed_RNA"/>
</dbReference>
<dbReference type="InterPro" id="IPR059000">
    <property type="entry name" value="ATPase_P-type_domA"/>
</dbReference>
<dbReference type="GO" id="GO:0016887">
    <property type="term" value="F:ATP hydrolysis activity"/>
    <property type="evidence" value="ECO:0007669"/>
    <property type="project" value="InterPro"/>
</dbReference>
<dbReference type="PANTHER" id="PTHR46594">
    <property type="entry name" value="P-TYPE CATION-TRANSPORTING ATPASE"/>
    <property type="match status" value="1"/>
</dbReference>
<dbReference type="SFLD" id="SFLDF00027">
    <property type="entry name" value="p-type_atpase"/>
    <property type="match status" value="1"/>
</dbReference>
<evidence type="ECO:0000259" key="12">
    <source>
        <dbReference type="PROSITE" id="PS50846"/>
    </source>
</evidence>
<sequence length="847" mass="92277">MTCGACVSSIENYLSNTDGVKSIVVSLLGESAKVTYYPDIIDEKSILSTIDEIGFKSKLKEEEPPDVAILDVEGLDSDTDSNFQLKCQGILGVDTITVERNEIARIKYRPLDIGIRDLIERINELGFKATLHKASVTSDSNNLEAEKMKRTLFVCLIVGILQMVLMVVEFVTPEIMMKDFLFPGVSIFNTIMWIFATPIQFYVGKRFYVGAWKALKFCHPDMNVLVALGTSAAYFYSVAAIIYGTFHPEFKAKTFFDMSIMLIPIILLGKYLEMIAKGKTSEAIHKLMNLQSKVAFLVKLDENREVVSETEIDVDLVQLDDFVRVRPGSSIPVDGVVFSGTSTVDESMISGESIPVSKEPGSKVIGATTNLNGSFLMRATKVGSNTSLSQIVKLVQEAQTQKAPIQKFADKISSYFVPAVIALALVTFISWMIACTSKAVIHPEGTTDFLFSLLFSISVIVISCPCALGLATPTAVMVGTGVGAQNGVLIKGGKDLETAHKVTAIVFDKTGTITVGNPRVVETELVGSLPLEKFYYFMGTAESVSEHPLAGAIIKKAKELNQEISSPIEFKYVPGSGVECNVDQHSIVVGNLEWIKSKDIKVPKSVKKKMKECNTTAIFGAVDGNIEGIILIDDPIKPEAARTLRILNLMKISCWMITGDNAKSAKSISEKIGLPMERVMYQVKPPDKSKKVRELQEEGHVVAMVGDGINDSPALAMSDVGIAIGAGTDIAIEAANIVLIKNDLLDVVTAIDLSKKTVKRIKINYLCALIYNLLSIPIAAGLLYPFFNIQVPPLIAGICMAFSSVSVVLSSLLLKNYKKPSFQIQELTADTMDPSDTTVEQVPLLVY</sequence>
<dbReference type="SUPFAM" id="SSF81653">
    <property type="entry name" value="Calcium ATPase, transduction domain A"/>
    <property type="match status" value="1"/>
</dbReference>
<dbReference type="Gene3D" id="3.40.1110.10">
    <property type="entry name" value="Calcium-transporting ATPase, cytoplasmic domain N"/>
    <property type="match status" value="2"/>
</dbReference>
<accession>A0A6B2KXX3</accession>
<organism evidence="13">
    <name type="scientific">Arcella intermedia</name>
    <dbReference type="NCBI Taxonomy" id="1963864"/>
    <lineage>
        <taxon>Eukaryota</taxon>
        <taxon>Amoebozoa</taxon>
        <taxon>Tubulinea</taxon>
        <taxon>Elardia</taxon>
        <taxon>Arcellinida</taxon>
        <taxon>Sphaerothecina</taxon>
        <taxon>Arcellidae</taxon>
        <taxon>Arcella</taxon>
    </lineage>
</organism>
<dbReference type="SFLD" id="SFLDS00003">
    <property type="entry name" value="Haloacid_Dehalogenase"/>
    <property type="match status" value="1"/>
</dbReference>
<dbReference type="Pfam" id="PF00702">
    <property type="entry name" value="Hydrolase"/>
    <property type="match status" value="1"/>
</dbReference>
<dbReference type="InterPro" id="IPR008250">
    <property type="entry name" value="ATPase_P-typ_transduc_dom_A_sf"/>
</dbReference>
<dbReference type="PANTHER" id="PTHR46594:SF4">
    <property type="entry name" value="P-TYPE CATION-TRANSPORTING ATPASE"/>
    <property type="match status" value="1"/>
</dbReference>
<dbReference type="InterPro" id="IPR027256">
    <property type="entry name" value="P-typ_ATPase_IB"/>
</dbReference>
<dbReference type="AlphaFoldDB" id="A0A6B2KXX3"/>
<feature type="transmembrane region" description="Helical" evidence="11">
    <location>
        <begin position="224"/>
        <end position="243"/>
    </location>
</feature>
<comment type="similarity">
    <text evidence="11">Belongs to the cation transport ATPase (P-type) (TC 3.A.3) family. Type IB subfamily.</text>
</comment>
<dbReference type="InterPro" id="IPR006121">
    <property type="entry name" value="HMA_dom"/>
</dbReference>
<evidence type="ECO:0000313" key="13">
    <source>
        <dbReference type="EMBL" id="NDV29507.1"/>
    </source>
</evidence>
<dbReference type="InterPro" id="IPR001757">
    <property type="entry name" value="P_typ_ATPase"/>
</dbReference>
<dbReference type="InterPro" id="IPR018303">
    <property type="entry name" value="ATPase_P-typ_P_site"/>
</dbReference>
<feature type="transmembrane region" description="Helical" evidence="11">
    <location>
        <begin position="180"/>
        <end position="203"/>
    </location>
</feature>
<dbReference type="InterPro" id="IPR036412">
    <property type="entry name" value="HAD-like_sf"/>
</dbReference>
<dbReference type="GO" id="GO:0016020">
    <property type="term" value="C:membrane"/>
    <property type="evidence" value="ECO:0007669"/>
    <property type="project" value="UniProtKB-SubCell"/>
</dbReference>
<keyword evidence="10 11" id="KW-0472">Membrane</keyword>
<dbReference type="InterPro" id="IPR036163">
    <property type="entry name" value="HMA_dom_sf"/>
</dbReference>
<dbReference type="PRINTS" id="PR00942">
    <property type="entry name" value="CUATPASEI"/>
</dbReference>
<dbReference type="PROSITE" id="PS00154">
    <property type="entry name" value="ATPASE_E1_E2"/>
    <property type="match status" value="1"/>
</dbReference>
<name>A0A6B2KXX3_9EUKA</name>
<evidence type="ECO:0000256" key="3">
    <source>
        <dbReference type="ARBA" id="ARBA00022448"/>
    </source>
</evidence>
<keyword evidence="3" id="KW-0813">Transport</keyword>
<feature type="transmembrane region" description="Helical" evidence="11">
    <location>
        <begin position="151"/>
        <end position="168"/>
    </location>
</feature>
<dbReference type="Pfam" id="PF00122">
    <property type="entry name" value="E1-E2_ATPase"/>
    <property type="match status" value="1"/>
</dbReference>
<keyword evidence="5 11" id="KW-0479">Metal-binding</keyword>
<keyword evidence="9 11" id="KW-1133">Transmembrane helix</keyword>
<evidence type="ECO:0000256" key="10">
    <source>
        <dbReference type="ARBA" id="ARBA00023136"/>
    </source>
</evidence>
<comment type="subcellular location">
    <subcellularLocation>
        <location evidence="1 11">Membrane</location>
    </subcellularLocation>
</comment>
<dbReference type="SUPFAM" id="SSF81665">
    <property type="entry name" value="Calcium ATPase, transmembrane domain M"/>
    <property type="match status" value="1"/>
</dbReference>
<feature type="transmembrane region" description="Helical" evidence="11">
    <location>
        <begin position="793"/>
        <end position="814"/>
    </location>
</feature>
<dbReference type="SUPFAM" id="SSF56784">
    <property type="entry name" value="HAD-like"/>
    <property type="match status" value="1"/>
</dbReference>
<evidence type="ECO:0000256" key="4">
    <source>
        <dbReference type="ARBA" id="ARBA00022692"/>
    </source>
</evidence>
<dbReference type="GO" id="GO:0046872">
    <property type="term" value="F:metal ion binding"/>
    <property type="evidence" value="ECO:0007669"/>
    <property type="project" value="UniProtKB-KW"/>
</dbReference>
<dbReference type="Gene3D" id="3.40.50.1000">
    <property type="entry name" value="HAD superfamily/HAD-like"/>
    <property type="match status" value="1"/>
</dbReference>
<dbReference type="InterPro" id="IPR023214">
    <property type="entry name" value="HAD_sf"/>
</dbReference>
<dbReference type="InterPro" id="IPR044492">
    <property type="entry name" value="P_typ_ATPase_HD_dom"/>
</dbReference>
<dbReference type="NCBIfam" id="TIGR01525">
    <property type="entry name" value="ATPase-IB_hvy"/>
    <property type="match status" value="1"/>
</dbReference>
<dbReference type="EC" id="7.2.2.8" evidence="2"/>
<feature type="transmembrane region" description="Helical" evidence="11">
    <location>
        <begin position="449"/>
        <end position="471"/>
    </location>
</feature>
<feature type="transmembrane region" description="Helical" evidence="11">
    <location>
        <begin position="415"/>
        <end position="434"/>
    </location>
</feature>
<keyword evidence="6 11" id="KW-0547">Nucleotide-binding</keyword>
<dbReference type="CDD" id="cd00371">
    <property type="entry name" value="HMA"/>
    <property type="match status" value="1"/>
</dbReference>
<dbReference type="FunFam" id="3.30.70.100:FF:000001">
    <property type="entry name" value="ATPase copper transporting beta"/>
    <property type="match status" value="1"/>
</dbReference>
<dbReference type="PROSITE" id="PS50846">
    <property type="entry name" value="HMA_2"/>
    <property type="match status" value="1"/>
</dbReference>
<dbReference type="FunFam" id="2.70.150.10:FF:000002">
    <property type="entry name" value="Copper-transporting ATPase 1, putative"/>
    <property type="match status" value="1"/>
</dbReference>
<feature type="transmembrane region" description="Helical" evidence="11">
    <location>
        <begin position="255"/>
        <end position="272"/>
    </location>
</feature>
<dbReference type="InterPro" id="IPR023298">
    <property type="entry name" value="ATPase_P-typ_TM_dom_sf"/>
</dbReference>
<protein>
    <recommendedName>
        <fullName evidence="2">P-type Cu(+) transporter</fullName>
        <ecNumber evidence="2">7.2.2.8</ecNumber>
    </recommendedName>
</protein>
<dbReference type="NCBIfam" id="TIGR01494">
    <property type="entry name" value="ATPase_P-type"/>
    <property type="match status" value="1"/>
</dbReference>
<dbReference type="SFLD" id="SFLDG00002">
    <property type="entry name" value="C1.7:_P-type_atpase_like"/>
    <property type="match status" value="1"/>
</dbReference>
<keyword evidence="8" id="KW-1278">Translocase</keyword>
<evidence type="ECO:0000256" key="1">
    <source>
        <dbReference type="ARBA" id="ARBA00004370"/>
    </source>
</evidence>
<keyword evidence="7 11" id="KW-0067">ATP-binding</keyword>
<reference evidence="13" key="1">
    <citation type="journal article" date="2020" name="J. Eukaryot. Microbiol.">
        <title>De novo Sequencing, Assembly and Annotation of the Transcriptome for the Free-Living Testate Amoeba Arcella intermedia.</title>
        <authorList>
            <person name="Ribeiro G.M."/>
            <person name="Porfirio-Sousa A.L."/>
            <person name="Maurer-Alcala X.X."/>
            <person name="Katz L.A."/>
            <person name="Lahr D.J.G."/>
        </authorList>
    </citation>
    <scope>NUCLEOTIDE SEQUENCE</scope>
</reference>